<keyword evidence="4 7" id="KW-0378">Hydrolase</keyword>
<dbReference type="OMA" id="SRYYEYT"/>
<accession>A0A167KCU0</accession>
<dbReference type="InterPro" id="IPR000322">
    <property type="entry name" value="Glyco_hydro_31_TIM"/>
</dbReference>
<dbReference type="GO" id="GO:0006491">
    <property type="term" value="P:N-glycan processing"/>
    <property type="evidence" value="ECO:0007669"/>
    <property type="project" value="TreeGrafter"/>
</dbReference>
<dbReference type="EC" id="3.2.1.20" evidence="3"/>
<feature type="domain" description="Glycoside hydrolase family 31 TIM barrel" evidence="5">
    <location>
        <begin position="197"/>
        <end position="522"/>
    </location>
</feature>
<dbReference type="STRING" id="1081105.A0A167KCU0"/>
<comment type="catalytic activity">
    <reaction evidence="1">
        <text>Hydrolysis of terminal, non-reducing (1-&gt;4)-linked alpha-D-glucose residues with release of alpha-D-glucose.</text>
        <dbReference type="EC" id="3.2.1.20"/>
    </reaction>
</comment>
<dbReference type="SUPFAM" id="SSF51445">
    <property type="entry name" value="(Trans)glycosidases"/>
    <property type="match status" value="1"/>
</dbReference>
<dbReference type="GO" id="GO:0005975">
    <property type="term" value="P:carbohydrate metabolic process"/>
    <property type="evidence" value="ECO:0007669"/>
    <property type="project" value="InterPro"/>
</dbReference>
<reference evidence="7 8" key="1">
    <citation type="journal article" date="2016" name="Genome Biol. Evol.">
        <title>Divergent and convergent evolution of fungal pathogenicity.</title>
        <authorList>
            <person name="Shang Y."/>
            <person name="Xiao G."/>
            <person name="Zheng P."/>
            <person name="Cen K."/>
            <person name="Zhan S."/>
            <person name="Wang C."/>
        </authorList>
    </citation>
    <scope>NUCLEOTIDE SEQUENCE [LARGE SCALE GENOMIC DNA]</scope>
    <source>
        <strain evidence="7 8">RCEF 4871</strain>
    </source>
</reference>
<proteinExistence type="inferred from homology"/>
<sequence length="838" mass="93982">MVRSQVRADTELTAQSSAYVGGRTGDKYRFTVLADGVLRYEWAPDGVFEDRPSAFAVQRAPKDLLSYRVRESQDSLEITTSRFHMTYDKQEFTPSGFFVVVPGYTGHTWRYGEQGQNLGGTCRTLDGVDGRTEVDAGVASRDGFASLDDSRSMLFTEDGFVAPRRAGTGRVDGYLFCYGRNYREAVRALYKISGPQPLLPRWTLGNWWSRYYEYSAESYLQLVEAFKTIRIPLSVGILDMDWHLVKDARVAAAGASGWTGYTWNRSLFPNPKAFIEALHERKLKTSLNEHPAEGIASYEDMYSAMAKALGFDTSNKDTIPFDCADPRFLKAYFDILIKHLEDTGTDFWWIDWQQGPYSRVSGLDPLWLLNHFHFLHNEQLQAGREPAADRDRGGGGRRPIIFSRYAGPGSQRYPVGFSGDTIVTWESLNFQPEFTATASNIGYGWWSHDIGGHMRGIRDDHLTSRWVQLGVFSPIMRLHSTKTRWVCKEPWRLPGGSGQGPQDVVAKFMRLRHRLIPYLHTMNARAADEGQPLVQPMYWEYPDREEAYKVPNQYLFGTEMMVAPITTPQNPSTRTGKVRAWLPPGRYVDLFTGVVYQGNRFLWLSRTLDNLPVLLRQGAIVPLDANPEPGNGCDNPDALEVVLVIGADGVFELMEEDDDEACRSRRPVVWHKTIISFTQETGTLTIHPGEAHRVPRARRWSIRLLGYRPDASPIIDVRVMTNPQQHLTLPPRNPLQDDSQRGLLIDVGEIPPGGNAIVKFGPDVELSTNDPLALADPIVFAAQIPYETKAAIDDILAPRGVSAAVRASQVDATDMDADLKLVLKELLLADDGGGGGRL</sequence>
<name>A0A167KCU0_METRR</name>
<dbReference type="PANTHER" id="PTHR22762">
    <property type="entry name" value="ALPHA-GLUCOSIDASE"/>
    <property type="match status" value="1"/>
</dbReference>
<evidence type="ECO:0000256" key="4">
    <source>
        <dbReference type="RuleBase" id="RU361185"/>
    </source>
</evidence>
<dbReference type="Gene3D" id="3.20.20.80">
    <property type="entry name" value="Glycosidases"/>
    <property type="match status" value="1"/>
</dbReference>
<comment type="caution">
    <text evidence="7">The sequence shown here is derived from an EMBL/GenBank/DDBJ whole genome shotgun (WGS) entry which is preliminary data.</text>
</comment>
<dbReference type="InterPro" id="IPR017853">
    <property type="entry name" value="GH"/>
</dbReference>
<dbReference type="InterPro" id="IPR048395">
    <property type="entry name" value="Glyco_hydro_31_C"/>
</dbReference>
<dbReference type="GO" id="GO:0004558">
    <property type="term" value="F:alpha-1,4-glucosidase activity"/>
    <property type="evidence" value="ECO:0007669"/>
    <property type="project" value="UniProtKB-EC"/>
</dbReference>
<dbReference type="PANTHER" id="PTHR22762:SF89">
    <property type="entry name" value="ALPHA-XYLOSIDASE"/>
    <property type="match status" value="1"/>
</dbReference>
<evidence type="ECO:0000256" key="3">
    <source>
        <dbReference type="ARBA" id="ARBA00012741"/>
    </source>
</evidence>
<dbReference type="EMBL" id="AZHC01000001">
    <property type="protein sequence ID" value="OAA51553.1"/>
    <property type="molecule type" value="Genomic_DNA"/>
</dbReference>
<keyword evidence="4" id="KW-0326">Glycosidase</keyword>
<dbReference type="CDD" id="cd06595">
    <property type="entry name" value="GH31_u1"/>
    <property type="match status" value="1"/>
</dbReference>
<feature type="domain" description="Glycosyl hydrolase family 31 C-terminal" evidence="6">
    <location>
        <begin position="530"/>
        <end position="621"/>
    </location>
</feature>
<evidence type="ECO:0000313" key="8">
    <source>
        <dbReference type="Proteomes" id="UP000243498"/>
    </source>
</evidence>
<dbReference type="Pfam" id="PF21365">
    <property type="entry name" value="Glyco_hydro_31_3rd"/>
    <property type="match status" value="1"/>
</dbReference>
<evidence type="ECO:0000259" key="6">
    <source>
        <dbReference type="Pfam" id="PF21365"/>
    </source>
</evidence>
<dbReference type="InterPro" id="IPR013780">
    <property type="entry name" value="Glyco_hydro_b"/>
</dbReference>
<dbReference type="SUPFAM" id="SSF51011">
    <property type="entry name" value="Glycosyl hydrolase domain"/>
    <property type="match status" value="1"/>
</dbReference>
<protein>
    <recommendedName>
        <fullName evidence="3">alpha-glucosidase</fullName>
        <ecNumber evidence="3">3.2.1.20</ecNumber>
    </recommendedName>
</protein>
<gene>
    <name evidence="7" type="ORF">NOR_00146</name>
</gene>
<dbReference type="Gene3D" id="2.60.40.1760">
    <property type="entry name" value="glycosyl hydrolase (family 31)"/>
    <property type="match status" value="1"/>
</dbReference>
<keyword evidence="8" id="KW-1185">Reference proteome</keyword>
<dbReference type="Proteomes" id="UP000243498">
    <property type="component" value="Unassembled WGS sequence"/>
</dbReference>
<evidence type="ECO:0000313" key="7">
    <source>
        <dbReference type="EMBL" id="OAA51553.1"/>
    </source>
</evidence>
<evidence type="ECO:0000256" key="1">
    <source>
        <dbReference type="ARBA" id="ARBA00001657"/>
    </source>
</evidence>
<dbReference type="AlphaFoldDB" id="A0A167KCU0"/>
<evidence type="ECO:0000259" key="5">
    <source>
        <dbReference type="Pfam" id="PF01055"/>
    </source>
</evidence>
<dbReference type="Gene3D" id="2.60.40.1180">
    <property type="entry name" value="Golgi alpha-mannosidase II"/>
    <property type="match status" value="2"/>
</dbReference>
<comment type="similarity">
    <text evidence="2 4">Belongs to the glycosyl hydrolase 31 family.</text>
</comment>
<evidence type="ECO:0000256" key="2">
    <source>
        <dbReference type="ARBA" id="ARBA00007806"/>
    </source>
</evidence>
<organism evidence="7 8">
    <name type="scientific">Metarhizium rileyi (strain RCEF 4871)</name>
    <name type="common">Nomuraea rileyi</name>
    <dbReference type="NCBI Taxonomy" id="1649241"/>
    <lineage>
        <taxon>Eukaryota</taxon>
        <taxon>Fungi</taxon>
        <taxon>Dikarya</taxon>
        <taxon>Ascomycota</taxon>
        <taxon>Pezizomycotina</taxon>
        <taxon>Sordariomycetes</taxon>
        <taxon>Hypocreomycetidae</taxon>
        <taxon>Hypocreales</taxon>
        <taxon>Clavicipitaceae</taxon>
        <taxon>Metarhizium</taxon>
    </lineage>
</organism>
<dbReference type="OrthoDB" id="1334205at2759"/>
<dbReference type="Pfam" id="PF01055">
    <property type="entry name" value="Glyco_hydro_31_2nd"/>
    <property type="match status" value="1"/>
</dbReference>